<evidence type="ECO:0000313" key="1">
    <source>
        <dbReference type="EMBL" id="GFC78378.1"/>
    </source>
</evidence>
<keyword evidence="1" id="KW-0808">Transferase</keyword>
<gene>
    <name evidence="1" type="ORF">Tci_850348</name>
</gene>
<organism evidence="1">
    <name type="scientific">Tanacetum cinerariifolium</name>
    <name type="common">Dalmatian daisy</name>
    <name type="synonym">Chrysanthemum cinerariifolium</name>
    <dbReference type="NCBI Taxonomy" id="118510"/>
    <lineage>
        <taxon>Eukaryota</taxon>
        <taxon>Viridiplantae</taxon>
        <taxon>Streptophyta</taxon>
        <taxon>Embryophyta</taxon>
        <taxon>Tracheophyta</taxon>
        <taxon>Spermatophyta</taxon>
        <taxon>Magnoliopsida</taxon>
        <taxon>eudicotyledons</taxon>
        <taxon>Gunneridae</taxon>
        <taxon>Pentapetalae</taxon>
        <taxon>asterids</taxon>
        <taxon>campanulids</taxon>
        <taxon>Asterales</taxon>
        <taxon>Asteraceae</taxon>
        <taxon>Asteroideae</taxon>
        <taxon>Anthemideae</taxon>
        <taxon>Anthemidinae</taxon>
        <taxon>Tanacetum</taxon>
    </lineage>
</organism>
<dbReference type="EMBL" id="BKCJ011065357">
    <property type="protein sequence ID" value="GFC78378.1"/>
    <property type="molecule type" value="Genomic_DNA"/>
</dbReference>
<name>A0A699QYL9_TANCI</name>
<dbReference type="PANTHER" id="PTHR35046:SF26">
    <property type="entry name" value="RNA-DIRECTED DNA POLYMERASE"/>
    <property type="match status" value="1"/>
</dbReference>
<dbReference type="GO" id="GO:0003964">
    <property type="term" value="F:RNA-directed DNA polymerase activity"/>
    <property type="evidence" value="ECO:0007669"/>
    <property type="project" value="UniProtKB-KW"/>
</dbReference>
<sequence length="108" mass="12547">ARLYLAEIVKLHGVPKTLTSDRDALKFINGQHKLKPRHAKWVEFIQAFSFIIRQKVGSDNQVADALSHRHSLITTMQIRVQGFDSFRGLYYDDPDFREIWSKCDNGPF</sequence>
<accession>A0A699QYL9</accession>
<dbReference type="AlphaFoldDB" id="A0A699QYL9"/>
<protein>
    <submittedName>
        <fullName evidence="1">Reverse transcriptase</fullName>
    </submittedName>
</protein>
<comment type="caution">
    <text evidence="1">The sequence shown here is derived from an EMBL/GenBank/DDBJ whole genome shotgun (WGS) entry which is preliminary data.</text>
</comment>
<reference evidence="1" key="1">
    <citation type="journal article" date="2019" name="Sci. Rep.">
        <title>Draft genome of Tanacetum cinerariifolium, the natural source of mosquito coil.</title>
        <authorList>
            <person name="Yamashiro T."/>
            <person name="Shiraishi A."/>
            <person name="Satake H."/>
            <person name="Nakayama K."/>
        </authorList>
    </citation>
    <scope>NUCLEOTIDE SEQUENCE</scope>
</reference>
<proteinExistence type="predicted"/>
<feature type="non-terminal residue" evidence="1">
    <location>
        <position position="1"/>
    </location>
</feature>
<keyword evidence="1" id="KW-0695">RNA-directed DNA polymerase</keyword>
<keyword evidence="1" id="KW-0548">Nucleotidyltransferase</keyword>
<dbReference type="PANTHER" id="PTHR35046">
    <property type="entry name" value="ZINC KNUCKLE (CCHC-TYPE) FAMILY PROTEIN"/>
    <property type="match status" value="1"/>
</dbReference>